<dbReference type="AlphaFoldDB" id="A0A1R0GNP3"/>
<dbReference type="EMBL" id="LSSL01006321">
    <property type="protein sequence ID" value="OLY78489.1"/>
    <property type="molecule type" value="Genomic_DNA"/>
</dbReference>
<gene>
    <name evidence="2" type="ORF">AYI68_g7462</name>
</gene>
<comment type="caution">
    <text evidence="2">The sequence shown here is derived from an EMBL/GenBank/DDBJ whole genome shotgun (WGS) entry which is preliminary data.</text>
</comment>
<evidence type="ECO:0000313" key="3">
    <source>
        <dbReference type="Proteomes" id="UP000187455"/>
    </source>
</evidence>
<evidence type="ECO:0000313" key="2">
    <source>
        <dbReference type="EMBL" id="OLY78489.1"/>
    </source>
</evidence>
<keyword evidence="3" id="KW-1185">Reference proteome</keyword>
<dbReference type="Proteomes" id="UP000187455">
    <property type="component" value="Unassembled WGS sequence"/>
</dbReference>
<name>A0A1R0GNP3_9FUNG</name>
<feature type="region of interest" description="Disordered" evidence="1">
    <location>
        <begin position="277"/>
        <end position="315"/>
    </location>
</feature>
<reference evidence="2 3" key="1">
    <citation type="journal article" date="2016" name="Mol. Biol. Evol.">
        <title>Genome-Wide Survey of Gut Fungi (Harpellales) Reveals the First Horizontally Transferred Ubiquitin Gene from a Mosquito Host.</title>
        <authorList>
            <person name="Wang Y."/>
            <person name="White M.M."/>
            <person name="Kvist S."/>
            <person name="Moncalvo J.M."/>
        </authorList>
    </citation>
    <scope>NUCLEOTIDE SEQUENCE [LARGE SCALE GENOMIC DNA]</scope>
    <source>
        <strain evidence="2 3">ALG-7-W6</strain>
    </source>
</reference>
<proteinExistence type="predicted"/>
<evidence type="ECO:0000256" key="1">
    <source>
        <dbReference type="SAM" id="MobiDB-lite"/>
    </source>
</evidence>
<sequence length="315" mass="35084">MQKLLFQDLLKITPECGLRGVPGERDTGATNGSELPHIATLLSNRAIEEVKTRYPGFYRNKSVIPKKTGDQISSGSEEAQLKFRGNMVQDGISEYHIPDNKQQGLHDFVSSPGCIHEIFDLREATRTEEPRAILFKVLKINSANFLCSDSEPTVLETPTGAMECTVIPAGNSRDRNLYRCSDTDWGIIVDSSSYSWLWNPSQVSTHINSKELLIVLYALQLRNFVVRYVLIYSDNTTTSTYLRKFGVTTSPKLIEISPELPNIQIVHMEQPLLLPTVESNPTSKTEGGKRALNTDSSNSAVEDSHLVPRLTETVG</sequence>
<protein>
    <submittedName>
        <fullName evidence="2">Uncharacterized protein</fullName>
    </submittedName>
</protein>
<accession>A0A1R0GNP3</accession>
<organism evidence="2 3">
    <name type="scientific">Smittium mucronatum</name>
    <dbReference type="NCBI Taxonomy" id="133383"/>
    <lineage>
        <taxon>Eukaryota</taxon>
        <taxon>Fungi</taxon>
        <taxon>Fungi incertae sedis</taxon>
        <taxon>Zoopagomycota</taxon>
        <taxon>Kickxellomycotina</taxon>
        <taxon>Harpellomycetes</taxon>
        <taxon>Harpellales</taxon>
        <taxon>Legeriomycetaceae</taxon>
        <taxon>Smittium</taxon>
    </lineage>
</organism>